<gene>
    <name evidence="2" type="ORF">SAMN05446927_7588</name>
</gene>
<feature type="domain" description="HemN C-terminal" evidence="1">
    <location>
        <begin position="307"/>
        <end position="376"/>
    </location>
</feature>
<dbReference type="OrthoDB" id="9808022at2"/>
<evidence type="ECO:0000313" key="2">
    <source>
        <dbReference type="EMBL" id="SOE88961.1"/>
    </source>
</evidence>
<protein>
    <submittedName>
        <fullName evidence="2">Coproporphyrinogen III oxidase</fullName>
    </submittedName>
</protein>
<dbReference type="InterPro" id="IPR058240">
    <property type="entry name" value="rSAM_sf"/>
</dbReference>
<dbReference type="Gene3D" id="1.10.10.920">
    <property type="match status" value="1"/>
</dbReference>
<organism evidence="2 3">
    <name type="scientific">Caballeronia arationis</name>
    <dbReference type="NCBI Taxonomy" id="1777142"/>
    <lineage>
        <taxon>Bacteria</taxon>
        <taxon>Pseudomonadati</taxon>
        <taxon>Pseudomonadota</taxon>
        <taxon>Betaproteobacteria</taxon>
        <taxon>Burkholderiales</taxon>
        <taxon>Burkholderiaceae</taxon>
        <taxon>Caballeronia</taxon>
    </lineage>
</organism>
<proteinExistence type="predicted"/>
<dbReference type="AlphaFoldDB" id="A0A7Z7N6P3"/>
<evidence type="ECO:0000313" key="3">
    <source>
        <dbReference type="Proteomes" id="UP000219522"/>
    </source>
</evidence>
<reference evidence="2 3" key="1">
    <citation type="submission" date="2017-09" db="EMBL/GenBank/DDBJ databases">
        <authorList>
            <person name="Varghese N."/>
            <person name="Submissions S."/>
        </authorList>
    </citation>
    <scope>NUCLEOTIDE SEQUENCE [LARGE SCALE GENOMIC DNA]</scope>
    <source>
        <strain evidence="2 3">OK806</strain>
    </source>
</reference>
<dbReference type="SUPFAM" id="SSF102114">
    <property type="entry name" value="Radical SAM enzymes"/>
    <property type="match status" value="1"/>
</dbReference>
<dbReference type="Proteomes" id="UP000219522">
    <property type="component" value="Unassembled WGS sequence"/>
</dbReference>
<accession>A0A7Z7N6P3</accession>
<name>A0A7Z7N6P3_9BURK</name>
<evidence type="ECO:0000259" key="1">
    <source>
        <dbReference type="Pfam" id="PF06969"/>
    </source>
</evidence>
<dbReference type="Pfam" id="PF06969">
    <property type="entry name" value="HemN_C"/>
    <property type="match status" value="1"/>
</dbReference>
<keyword evidence="3" id="KW-1185">Reference proteome</keyword>
<sequence length="401" mass="43413">MHSSIRSRAETSPGIYPAAEWFVEAFGAKAVSAWIENHAAPGWWQPVALSIGLPAPRTVECSAPSPCLSQLEAEMALYRAARREPADVLEMEWSSGVTSRSPAALTGLRDAVERHFRLTANANRVAVIDPSDITEASLATLHALGSTTWRVLSHGDGLAAAAVITAARRLGFARIEASVSAAPARRGCQREADRLIERLIVAEPDRIVLPSAYMGDVAQRLIGSGYSCVARNTFAPAPGQSAGPRRPGFASSQPFGYSMRSAGSVIALGQRSIGRIGPLSYQNHRVPRAYSSALEERTLPIERGLLLTQDDIVRGEVIACLSADFFVDVAMFEATCGIDFHRYFNAEWNALRDFERAGALVADAAHLALTPAGRLVCDDVCRIFDRRTRMLTEACTRPRLL</sequence>
<dbReference type="RefSeq" id="WP_062639447.1">
    <property type="nucleotide sequence ID" value="NZ_FCOG02000056.1"/>
</dbReference>
<comment type="caution">
    <text evidence="2">The sequence shown here is derived from an EMBL/GenBank/DDBJ whole genome shotgun (WGS) entry which is preliminary data.</text>
</comment>
<dbReference type="InterPro" id="IPR010723">
    <property type="entry name" value="HemN_C"/>
</dbReference>
<dbReference type="EMBL" id="OCSU01000003">
    <property type="protein sequence ID" value="SOE88961.1"/>
    <property type="molecule type" value="Genomic_DNA"/>
</dbReference>